<dbReference type="Pfam" id="PF01883">
    <property type="entry name" value="FeS_assembly_P"/>
    <property type="match status" value="1"/>
</dbReference>
<dbReference type="Proteomes" id="UP000715965">
    <property type="component" value="Unassembled WGS sequence"/>
</dbReference>
<dbReference type="InterPro" id="IPR002744">
    <property type="entry name" value="MIP18-like"/>
</dbReference>
<evidence type="ECO:0000313" key="2">
    <source>
        <dbReference type="EMBL" id="MBE7939504.1"/>
    </source>
</evidence>
<dbReference type="Gene3D" id="3.30.300.130">
    <property type="entry name" value="Fe-S cluster assembly (FSCA)"/>
    <property type="match status" value="1"/>
</dbReference>
<proteinExistence type="predicted"/>
<dbReference type="PANTHER" id="PTHR42831">
    <property type="entry name" value="FE-S PROTEIN MATURATION AUXILIARY FACTOR YITW"/>
    <property type="match status" value="1"/>
</dbReference>
<keyword evidence="3" id="KW-1185">Reference proteome</keyword>
<reference evidence="2 3" key="1">
    <citation type="submission" date="2020-10" db="EMBL/GenBank/DDBJ databases">
        <title>Draft genome of Ramlibacter aquaticus LMG 30558.</title>
        <authorList>
            <person name="Props R."/>
        </authorList>
    </citation>
    <scope>NUCLEOTIDE SEQUENCE [LARGE SCALE GENOMIC DNA]</scope>
    <source>
        <strain evidence="2 3">LMG 30558</strain>
    </source>
</reference>
<dbReference type="SUPFAM" id="SSF117916">
    <property type="entry name" value="Fe-S cluster assembly (FSCA) domain-like"/>
    <property type="match status" value="1"/>
</dbReference>
<evidence type="ECO:0000259" key="1">
    <source>
        <dbReference type="Pfam" id="PF01883"/>
    </source>
</evidence>
<name>A0ABR9SAY3_9BURK</name>
<gene>
    <name evidence="2" type="ORF">IM725_02820</name>
</gene>
<dbReference type="InterPro" id="IPR034904">
    <property type="entry name" value="FSCA_dom_sf"/>
</dbReference>
<dbReference type="PANTHER" id="PTHR42831:SF1">
    <property type="entry name" value="FE-S PROTEIN MATURATION AUXILIARY FACTOR YITW"/>
    <property type="match status" value="1"/>
</dbReference>
<protein>
    <submittedName>
        <fullName evidence="2">Metal-sulfur cluster assembly factor</fullName>
    </submittedName>
</protein>
<sequence>MHLQAVDTERYPFEGPEALREPVDAALRSVVDPEVALNIVDVGLVVGVRCAHDRVDVEVTMTSAACPASDVIVGDIEDALDTRLPAGWRIHVERVWEPAWTPDRMSTRAKAFMGW</sequence>
<dbReference type="InterPro" id="IPR052339">
    <property type="entry name" value="Fe-S_Maturation_MIP18"/>
</dbReference>
<organism evidence="2 3">
    <name type="scientific">Ramlibacter aquaticus</name>
    <dbReference type="NCBI Taxonomy" id="2780094"/>
    <lineage>
        <taxon>Bacteria</taxon>
        <taxon>Pseudomonadati</taxon>
        <taxon>Pseudomonadota</taxon>
        <taxon>Betaproteobacteria</taxon>
        <taxon>Burkholderiales</taxon>
        <taxon>Comamonadaceae</taxon>
        <taxon>Ramlibacter</taxon>
    </lineage>
</organism>
<dbReference type="EMBL" id="JADDOJ010000006">
    <property type="protein sequence ID" value="MBE7939504.1"/>
    <property type="molecule type" value="Genomic_DNA"/>
</dbReference>
<comment type="caution">
    <text evidence="2">The sequence shown here is derived from an EMBL/GenBank/DDBJ whole genome shotgun (WGS) entry which is preliminary data.</text>
</comment>
<accession>A0ABR9SAY3</accession>
<feature type="domain" description="MIP18 family-like" evidence="1">
    <location>
        <begin position="22"/>
        <end position="86"/>
    </location>
</feature>
<evidence type="ECO:0000313" key="3">
    <source>
        <dbReference type="Proteomes" id="UP000715965"/>
    </source>
</evidence>